<protein>
    <submittedName>
        <fullName evidence="1">Uncharacterized protein</fullName>
    </submittedName>
</protein>
<evidence type="ECO:0000313" key="1">
    <source>
        <dbReference type="EMBL" id="CAJ1948521.1"/>
    </source>
</evidence>
<evidence type="ECO:0000313" key="2">
    <source>
        <dbReference type="Proteomes" id="UP001295423"/>
    </source>
</evidence>
<reference evidence="1" key="1">
    <citation type="submission" date="2023-08" db="EMBL/GenBank/DDBJ databases">
        <authorList>
            <person name="Audoor S."/>
            <person name="Bilcke G."/>
        </authorList>
    </citation>
    <scope>NUCLEOTIDE SEQUENCE</scope>
</reference>
<dbReference type="EMBL" id="CAKOGP040001747">
    <property type="protein sequence ID" value="CAJ1948521.1"/>
    <property type="molecule type" value="Genomic_DNA"/>
</dbReference>
<proteinExistence type="predicted"/>
<dbReference type="AlphaFoldDB" id="A0AAD2PUC8"/>
<sequence>MTNFNSNNNNNNTRLSFRPLQWIFLLSLFLTMLPSGTHALIELRTSAKTNQMTAAELQDYLSRPIHWPQIVGSSDSVKCLDGYNENDPLQVGNRVKEFFGMNLLSVTWTCTKNEPGKLVVKAPEGLPGIAKECSMKFDITNVLEKNGEATAKVVLTMGYDPVSPIALAATPVLVLDNWMALKVLLPRAINKQSNN</sequence>
<accession>A0AAD2PUC8</accession>
<keyword evidence="2" id="KW-1185">Reference proteome</keyword>
<dbReference type="Proteomes" id="UP001295423">
    <property type="component" value="Unassembled WGS sequence"/>
</dbReference>
<name>A0AAD2PUC8_9STRA</name>
<gene>
    <name evidence="1" type="ORF">CYCCA115_LOCUS11658</name>
</gene>
<organism evidence="1 2">
    <name type="scientific">Cylindrotheca closterium</name>
    <dbReference type="NCBI Taxonomy" id="2856"/>
    <lineage>
        <taxon>Eukaryota</taxon>
        <taxon>Sar</taxon>
        <taxon>Stramenopiles</taxon>
        <taxon>Ochrophyta</taxon>
        <taxon>Bacillariophyta</taxon>
        <taxon>Bacillariophyceae</taxon>
        <taxon>Bacillariophycidae</taxon>
        <taxon>Bacillariales</taxon>
        <taxon>Bacillariaceae</taxon>
        <taxon>Cylindrotheca</taxon>
    </lineage>
</organism>
<comment type="caution">
    <text evidence="1">The sequence shown here is derived from an EMBL/GenBank/DDBJ whole genome shotgun (WGS) entry which is preliminary data.</text>
</comment>